<sequence length="426" mass="44902">MAAFVVALSLWALLEVVSGGGGNFLAPAANSSKVLPERHVDAVETLRLQASAHLVEGACSRAFGSEYRVVRDDACTRHQDLPGCRADGVNMACRYCGRSRSGQGATYPACPSTVVNLPLYHLARNSSWQGMGVFMEAKIGEPAEDAQYVTLLLDSGSSVLGVIGRATEGLPGALPQCSVGEFHSYFGRSRCAIGAYDLNESKSRELWPLPGSRYCSLVANVSEDLQICMVQMCYAGGCDPELGSGFTAIAVRDTLSLGPYSSTVPVNAIINMTGPFQEPPSSGIMCLSTKRLNCGNSADLESCYPGAMEELLTSQGFENRLGFCLGRPPVPNGSDAASSYIQYGKPGILSLGGSDLRFLNGSMLYTNITGDGFFSLALKGVGVNGVLASDNATAFRATIVDTGNQYGLTLPSSELVKLSEVADSRD</sequence>
<name>A0A813DVF0_POLGL</name>
<dbReference type="GO" id="GO:0006508">
    <property type="term" value="P:proteolysis"/>
    <property type="evidence" value="ECO:0007669"/>
    <property type="project" value="UniProtKB-KW"/>
</dbReference>
<proteinExistence type="inferred from homology"/>
<keyword evidence="6" id="KW-0865">Zymogen</keyword>
<comment type="similarity">
    <text evidence="1">Belongs to the peptidase A1 family.</text>
</comment>
<dbReference type="PROSITE" id="PS51767">
    <property type="entry name" value="PEPTIDASE_A1"/>
    <property type="match status" value="1"/>
</dbReference>
<dbReference type="Pfam" id="PF00026">
    <property type="entry name" value="Asp"/>
    <property type="match status" value="1"/>
</dbReference>
<dbReference type="InterPro" id="IPR001461">
    <property type="entry name" value="Aspartic_peptidase_A1"/>
</dbReference>
<feature type="chain" id="PRO_5032714804" description="Peptidase A1 domain-containing protein" evidence="7">
    <location>
        <begin position="20"/>
        <end position="426"/>
    </location>
</feature>
<dbReference type="Gene3D" id="2.40.70.10">
    <property type="entry name" value="Acid Proteases"/>
    <property type="match status" value="1"/>
</dbReference>
<keyword evidence="5" id="KW-0378">Hydrolase</keyword>
<dbReference type="PANTHER" id="PTHR47965:SF12">
    <property type="entry name" value="ASPARTIC PROTEINASE 3-RELATED"/>
    <property type="match status" value="1"/>
</dbReference>
<protein>
    <recommendedName>
        <fullName evidence="8">Peptidase A1 domain-containing protein</fullName>
    </recommendedName>
</protein>
<evidence type="ECO:0000256" key="2">
    <source>
        <dbReference type="ARBA" id="ARBA00022670"/>
    </source>
</evidence>
<feature type="domain" description="Peptidase A1" evidence="8">
    <location>
        <begin position="133"/>
        <end position="426"/>
    </location>
</feature>
<keyword evidence="10" id="KW-1185">Reference proteome</keyword>
<organism evidence="9 10">
    <name type="scientific">Polarella glacialis</name>
    <name type="common">Dinoflagellate</name>
    <dbReference type="NCBI Taxonomy" id="89957"/>
    <lineage>
        <taxon>Eukaryota</taxon>
        <taxon>Sar</taxon>
        <taxon>Alveolata</taxon>
        <taxon>Dinophyceae</taxon>
        <taxon>Suessiales</taxon>
        <taxon>Suessiaceae</taxon>
        <taxon>Polarella</taxon>
    </lineage>
</organism>
<feature type="signal peptide" evidence="7">
    <location>
        <begin position="1"/>
        <end position="19"/>
    </location>
</feature>
<evidence type="ECO:0000256" key="1">
    <source>
        <dbReference type="ARBA" id="ARBA00007447"/>
    </source>
</evidence>
<gene>
    <name evidence="9" type="ORF">PGLA1383_LOCUS11300</name>
</gene>
<keyword evidence="4" id="KW-0064">Aspartyl protease</keyword>
<dbReference type="EMBL" id="CAJNNV010005801">
    <property type="protein sequence ID" value="CAE8592662.1"/>
    <property type="molecule type" value="Genomic_DNA"/>
</dbReference>
<dbReference type="PANTHER" id="PTHR47965">
    <property type="entry name" value="ASPARTYL PROTEASE-RELATED"/>
    <property type="match status" value="1"/>
</dbReference>
<evidence type="ECO:0000256" key="4">
    <source>
        <dbReference type="ARBA" id="ARBA00022750"/>
    </source>
</evidence>
<evidence type="ECO:0000256" key="5">
    <source>
        <dbReference type="ARBA" id="ARBA00022801"/>
    </source>
</evidence>
<dbReference type="InterPro" id="IPR033121">
    <property type="entry name" value="PEPTIDASE_A1"/>
</dbReference>
<keyword evidence="2" id="KW-0645">Protease</keyword>
<accession>A0A813DVF0</accession>
<dbReference type="GO" id="GO:0004190">
    <property type="term" value="F:aspartic-type endopeptidase activity"/>
    <property type="evidence" value="ECO:0007669"/>
    <property type="project" value="UniProtKB-KW"/>
</dbReference>
<keyword evidence="3 7" id="KW-0732">Signal</keyword>
<evidence type="ECO:0000313" key="10">
    <source>
        <dbReference type="Proteomes" id="UP000654075"/>
    </source>
</evidence>
<dbReference type="SUPFAM" id="SSF50630">
    <property type="entry name" value="Acid proteases"/>
    <property type="match status" value="1"/>
</dbReference>
<evidence type="ECO:0000256" key="3">
    <source>
        <dbReference type="ARBA" id="ARBA00022729"/>
    </source>
</evidence>
<dbReference type="InterPro" id="IPR021109">
    <property type="entry name" value="Peptidase_aspartic_dom_sf"/>
</dbReference>
<dbReference type="AlphaFoldDB" id="A0A813DVF0"/>
<reference evidence="9" key="1">
    <citation type="submission" date="2021-02" db="EMBL/GenBank/DDBJ databases">
        <authorList>
            <person name="Dougan E. K."/>
            <person name="Rhodes N."/>
            <person name="Thang M."/>
            <person name="Chan C."/>
        </authorList>
    </citation>
    <scope>NUCLEOTIDE SEQUENCE</scope>
</reference>
<evidence type="ECO:0000259" key="8">
    <source>
        <dbReference type="PROSITE" id="PS51767"/>
    </source>
</evidence>
<dbReference type="Proteomes" id="UP000654075">
    <property type="component" value="Unassembled WGS sequence"/>
</dbReference>
<comment type="caution">
    <text evidence="9">The sequence shown here is derived from an EMBL/GenBank/DDBJ whole genome shotgun (WGS) entry which is preliminary data.</text>
</comment>
<evidence type="ECO:0000256" key="7">
    <source>
        <dbReference type="SAM" id="SignalP"/>
    </source>
</evidence>
<evidence type="ECO:0000313" key="9">
    <source>
        <dbReference type="EMBL" id="CAE8592662.1"/>
    </source>
</evidence>
<evidence type="ECO:0000256" key="6">
    <source>
        <dbReference type="ARBA" id="ARBA00023145"/>
    </source>
</evidence>